<dbReference type="AlphaFoldDB" id="A0A0H3CKJ1"/>
<protein>
    <submittedName>
        <fullName evidence="2">Uncharacterized protein</fullName>
    </submittedName>
</protein>
<feature type="region of interest" description="Disordered" evidence="1">
    <location>
        <begin position="1"/>
        <end position="39"/>
    </location>
</feature>
<dbReference type="KEGG" id="enc:ECL_01509"/>
<sequence length="39" mass="4514">MRHSARPKEISTTDVLPRQVKQNISIRKKRGAEADKRVL</sequence>
<dbReference type="EMBL" id="CP001918">
    <property type="protein sequence ID" value="ADF61068.1"/>
    <property type="molecule type" value="Genomic_DNA"/>
</dbReference>
<organism evidence="2 3">
    <name type="scientific">Enterobacter cloacae subsp. cloacae (strain ATCC 13047 / DSM 30054 / NBRC 13535 / NCTC 10005 / WDCM 00083 / NCDC 279-56)</name>
    <dbReference type="NCBI Taxonomy" id="716541"/>
    <lineage>
        <taxon>Bacteria</taxon>
        <taxon>Pseudomonadati</taxon>
        <taxon>Pseudomonadota</taxon>
        <taxon>Gammaproteobacteria</taxon>
        <taxon>Enterobacterales</taxon>
        <taxon>Enterobacteriaceae</taxon>
        <taxon>Enterobacter</taxon>
        <taxon>Enterobacter cloacae complex</taxon>
    </lineage>
</organism>
<evidence type="ECO:0000256" key="1">
    <source>
        <dbReference type="SAM" id="MobiDB-lite"/>
    </source>
</evidence>
<reference evidence="2 3" key="1">
    <citation type="journal article" date="2010" name="J. Bacteriol.">
        <title>Complete genome sequence of Enterobacter cloacae subsp. cloacae type strain ATCC 13047.</title>
        <authorList>
            <person name="Ren Y."/>
            <person name="Ren Y."/>
            <person name="Zhou Z."/>
            <person name="Guo X."/>
            <person name="Li Y."/>
            <person name="Feng L."/>
            <person name="Wang L."/>
        </authorList>
    </citation>
    <scope>NUCLEOTIDE SEQUENCE [LARGE SCALE GENOMIC DNA]</scope>
    <source>
        <strain evidence="3">ATCC 13047 / DSM 30054 / NBRC 13535 / NCTC 10005 / WDCM 00083 / NCDC 279-56</strain>
    </source>
</reference>
<feature type="compositionally biased region" description="Polar residues" evidence="1">
    <location>
        <begin position="12"/>
        <end position="25"/>
    </location>
</feature>
<evidence type="ECO:0000313" key="3">
    <source>
        <dbReference type="Proteomes" id="UP000002363"/>
    </source>
</evidence>
<gene>
    <name evidence="2" type="ordered locus">ECL_01509</name>
</gene>
<evidence type="ECO:0000313" key="2">
    <source>
        <dbReference type="EMBL" id="ADF61068.1"/>
    </source>
</evidence>
<dbReference type="Proteomes" id="UP000002363">
    <property type="component" value="Chromosome"/>
</dbReference>
<accession>A0A0H3CKJ1</accession>
<name>A0A0H3CKJ1_ENTCC</name>
<proteinExistence type="predicted"/>
<dbReference type="STRING" id="716541.ECL_01509"/>
<feature type="compositionally biased region" description="Basic and acidic residues" evidence="1">
    <location>
        <begin position="1"/>
        <end position="11"/>
    </location>
</feature>
<dbReference type="EnsemblBacteria" id="ADF61068">
    <property type="protein sequence ID" value="ADF61068"/>
    <property type="gene ID" value="ECL_01509"/>
</dbReference>
<keyword evidence="3" id="KW-1185">Reference proteome</keyword>
<dbReference type="HOGENOM" id="CLU_3309027_0_0_6"/>